<dbReference type="Gene3D" id="1.10.10.10">
    <property type="entry name" value="Winged helix-like DNA-binding domain superfamily/Winged helix DNA-binding domain"/>
    <property type="match status" value="1"/>
</dbReference>
<dbReference type="InterPro" id="IPR025103">
    <property type="entry name" value="DUF4011"/>
</dbReference>
<dbReference type="InterPro" id="IPR041679">
    <property type="entry name" value="DNA2/NAM7-like_C"/>
</dbReference>
<name>A0A4P6P433_9GAMM</name>
<sequence>MSELSDLILCELKATPNQKAKDLAKKLDVDKKSINHTLYSVLFDKVKQNEDYSWCLTEIKKKGVPQDMDNSINTQLNENFAFDSLQSIRNRLLDLTGRNRLLNFKHGRSGFIRVIDEMPDQLAENILESHKFTFIPIDEPLRDELIGQGYIVIDDNGQEVKIKADPSAKEWAKVKGFNTSYELPLSTKSKDSKHNDTNIQSLLYPRELEAQLRNIRTKANTAIEETGANILYLAFGFLEWFEDENSSVTRQAPLYLIPVKIDRAALNKELGTYTYTIEYTGEDIISNLSLREKLKHDFHLDLPELSEDILPEAYLEKVEKQFSRHKPEWKVKRFSTLSMFDFGKLLMYLDLDPSRWPQGASNIQNHSILQKFFAKQGVDEGNGSNTSFGEEYLIDKLDEVHNQYPLIDDADSSQHSALVDAIQGKDLVIEGPPGSGKSQTITNLIAAAIAQGKKVLFVAEKMAALQVVKSRLSRAGLGDFCLELHSHKTQKKQVYENIAKRINNQDDYRYPSSIDIDIQMYEEKKEALTRYANLINSTWKNTGRTIHQIFSTATRYREEYTNISIEDIKPDHINGQSFDEISSRRTTDELKKYADVFEEVKKQYGSDAELAEHPWFGVYNKSIQLFDCDEICKLLTAWDNAIAAVEGAVTPFNEQLRSDVVSDISSLKQVLSDSDKIPKLKGTEHLQTLSLMSSQKENELTEYINDYKATSKLLGEMEELFEPVILNEEETFERFTKSNNNLREQCKSVELTLTNIFQQLQLLKTLRDISLSLSDDLRILTEQESSLTELLSPSYNGFIECKQFFEHINALDVTLISRRHELFDNELLDQHLANLEELLPKIKPLHQSLEQHFNLENLPSVNELKEIDSILKNAGFFCWFSSEWRAAKSKLLMYAKGLKPKVKKLAPLIASLTSYREMIDELNKEPAYQTLLQHEFKGIDTPIAELISLRSWYKDVRASYGVGFGKRVSFANSLFSIEGDLYKGLKHLAATKSLAEFEQFSQLFPQLERVFSHQLFTDKNTNLSADIGISSFVDELEGDIKTIQSLSNKDFTLNQLASSIEQVLTLFRAEGELHKNDISRELFDEHTHLSTRNDSSSQLIKIESTLELSKAINVLESEPLREYLLNNVSSEALSTITSNLKKISDAFNGYQKTLQEFTDRVELDESAWFKGTNSNFKLLQERNHKAISQPRWLSTWVDFIRIRSSLSDKGLENLLRYTETGALDLENIEQIYVYSVFDILAREIINENQELAYFSGADQNAIRKQFREYDNKLKTLQQQKIAYQVAQGFNNTLSGVSSGKVSSYTEMGLINNEVNKKTRHAPIRQLVRRASKSLVALKPCFMMGPHSVAQYLAPGQLEFDLVVMDEASQIKPQDALGTIARGKQLVVVGDPKQLPPTSFFDKAVDNDDEDTTAIEQSESILDVSFPMFNARRLRWHYRSRHESLIAFSNQEFYDSNLVVFPSPSSKSDEFGIKFTHVKSGRFVNQHNIEEAKVIAEAVRNHLLHRPHESLGVVAMSSKQREQIERCVEELSKDDPQFRDALADNANTDEALFLKNLENVQGDERDVIYISCTYGPQEAGAAQMPQRFGPINSAAGGRRLNVLFTRSKKRMHVFSSMTEGHIVASETSSPGVQALKSFLSFAQTGKLQQQKHTGKQPDSDFEIAVMNALKLEGFTCVPQVGVAGYFIDLAVQDPGQPGRYLMGVECDGATYHSAKSARDRDRLRQSVLEGLGWNIKRIWSTDWFKNPQAQLKPIIEALHQLKTEVPEHAEIESEVEEIENVVEHESQVLHELDKFIQTDDLLEVKLQKFAEEVIPTNDEVPLASRLLRPAMIAALCEFKPISKSEFLEVIPPYLRSATSTAHGKYLEQVLNIIAEDEEETKD</sequence>
<dbReference type="Pfam" id="PF13086">
    <property type="entry name" value="AAA_11"/>
    <property type="match status" value="2"/>
</dbReference>
<dbReference type="CDD" id="cd18808">
    <property type="entry name" value="SF1_C_Upf1"/>
    <property type="match status" value="1"/>
</dbReference>
<accession>A0A4P6P433</accession>
<gene>
    <name evidence="4" type="ORF">EMK97_03105</name>
</gene>
<dbReference type="SUPFAM" id="SSF52540">
    <property type="entry name" value="P-loop containing nucleoside triphosphate hydrolases"/>
    <property type="match status" value="1"/>
</dbReference>
<feature type="domain" description="DNA2/NAM7 helicase-like C-terminal" evidence="2">
    <location>
        <begin position="1431"/>
        <end position="1615"/>
    </location>
</feature>
<dbReference type="KEGG" id="lsd:EMK97_03105"/>
<dbReference type="Gene3D" id="3.40.960.10">
    <property type="entry name" value="VSR Endonuclease"/>
    <property type="match status" value="1"/>
</dbReference>
<evidence type="ECO:0000313" key="4">
    <source>
        <dbReference type="EMBL" id="QBG34799.1"/>
    </source>
</evidence>
<dbReference type="InterPro" id="IPR027417">
    <property type="entry name" value="P-loop_NTPase"/>
</dbReference>
<dbReference type="InterPro" id="IPR011335">
    <property type="entry name" value="Restrct_endonuc-II-like"/>
</dbReference>
<reference evidence="4 5" key="1">
    <citation type="submission" date="2018-12" db="EMBL/GenBank/DDBJ databases">
        <title>Complete genome of Litorilituus sediminis.</title>
        <authorList>
            <person name="Liu A."/>
            <person name="Rong J."/>
        </authorList>
    </citation>
    <scope>NUCLEOTIDE SEQUENCE [LARGE SCALE GENOMIC DNA]</scope>
    <source>
        <strain evidence="4 5">JCM 17549</strain>
    </source>
</reference>
<dbReference type="PANTHER" id="PTHR10887">
    <property type="entry name" value="DNA2/NAM7 HELICASE FAMILY"/>
    <property type="match status" value="1"/>
</dbReference>
<feature type="domain" description="Restriction endonuclease type II-like" evidence="3">
    <location>
        <begin position="1660"/>
        <end position="1757"/>
    </location>
</feature>
<dbReference type="Pfam" id="PF13087">
    <property type="entry name" value="AAA_12"/>
    <property type="match status" value="1"/>
</dbReference>
<evidence type="ECO:0000313" key="5">
    <source>
        <dbReference type="Proteomes" id="UP000290244"/>
    </source>
</evidence>
<evidence type="ECO:0000259" key="1">
    <source>
        <dbReference type="Pfam" id="PF13086"/>
    </source>
</evidence>
<dbReference type="FunFam" id="3.40.960.10:FF:000002">
    <property type="entry name" value="DNA helicase related protein"/>
    <property type="match status" value="1"/>
</dbReference>
<proteinExistence type="predicted"/>
<dbReference type="RefSeq" id="WP_130599352.1">
    <property type="nucleotide sequence ID" value="NZ_CP034759.1"/>
</dbReference>
<dbReference type="InterPro" id="IPR036388">
    <property type="entry name" value="WH-like_DNA-bd_sf"/>
</dbReference>
<dbReference type="InterPro" id="IPR047187">
    <property type="entry name" value="SF1_C_Upf1"/>
</dbReference>
<dbReference type="SUPFAM" id="SSF52980">
    <property type="entry name" value="Restriction endonuclease-like"/>
    <property type="match status" value="1"/>
</dbReference>
<dbReference type="Pfam" id="PF18741">
    <property type="entry name" value="MTES_1575"/>
    <property type="match status" value="1"/>
</dbReference>
<dbReference type="Proteomes" id="UP000290244">
    <property type="component" value="Chromosome"/>
</dbReference>
<evidence type="ECO:0000259" key="2">
    <source>
        <dbReference type="Pfam" id="PF13087"/>
    </source>
</evidence>
<keyword evidence="5" id="KW-1185">Reference proteome</keyword>
<organism evidence="4 5">
    <name type="scientific">Litorilituus sediminis</name>
    <dbReference type="NCBI Taxonomy" id="718192"/>
    <lineage>
        <taxon>Bacteria</taxon>
        <taxon>Pseudomonadati</taxon>
        <taxon>Pseudomonadota</taxon>
        <taxon>Gammaproteobacteria</taxon>
        <taxon>Alteromonadales</taxon>
        <taxon>Colwelliaceae</taxon>
        <taxon>Litorilituus</taxon>
    </lineage>
</organism>
<dbReference type="GO" id="GO:0004386">
    <property type="term" value="F:helicase activity"/>
    <property type="evidence" value="ECO:0007669"/>
    <property type="project" value="InterPro"/>
</dbReference>
<dbReference type="NCBIfam" id="NF042953">
    <property type="entry name" value="Hhe_antiphage"/>
    <property type="match status" value="1"/>
</dbReference>
<feature type="domain" description="DNA2/NAM7 helicase helicase" evidence="1">
    <location>
        <begin position="1356"/>
        <end position="1398"/>
    </location>
</feature>
<dbReference type="Gene3D" id="3.40.50.300">
    <property type="entry name" value="P-loop containing nucleotide triphosphate hydrolases"/>
    <property type="match status" value="3"/>
</dbReference>
<feature type="domain" description="DNA2/NAM7 helicase helicase" evidence="1">
    <location>
        <begin position="411"/>
        <end position="600"/>
    </location>
</feature>
<dbReference type="InterPro" id="IPR045055">
    <property type="entry name" value="DNA2/NAM7-like"/>
</dbReference>
<protein>
    <submittedName>
        <fullName evidence="4">DUF4011 domain-containing protein</fullName>
    </submittedName>
</protein>
<dbReference type="InterPro" id="IPR041677">
    <property type="entry name" value="DNA2/NAM7_AAA_11"/>
</dbReference>
<dbReference type="OrthoDB" id="9757917at2"/>
<dbReference type="InterPro" id="IPR049468">
    <property type="entry name" value="Restrct_endonuc-II-like_dom"/>
</dbReference>
<dbReference type="Pfam" id="PF13195">
    <property type="entry name" value="DUF4011"/>
    <property type="match status" value="1"/>
</dbReference>
<dbReference type="EMBL" id="CP034759">
    <property type="protein sequence ID" value="QBG34799.1"/>
    <property type="molecule type" value="Genomic_DNA"/>
</dbReference>
<evidence type="ECO:0000259" key="3">
    <source>
        <dbReference type="Pfam" id="PF18741"/>
    </source>
</evidence>